<dbReference type="AlphaFoldDB" id="A0A8G0PJ28"/>
<evidence type="ECO:0000313" key="2">
    <source>
        <dbReference type="Proteomes" id="UP000826661"/>
    </source>
</evidence>
<keyword evidence="2" id="KW-1185">Reference proteome</keyword>
<sequence length="115" mass="13295">MSPQQFHIARKAKTTPAGCLQLLSRTTRETACMKRIVSDAMLDSQCKIIRDHGGKGMKVYWSDLLLHLAESVCDLFRRIWLYKELLLIFYLMVIEKNSSPTRSLIDPSLTRIFYA</sequence>
<reference evidence="1 2" key="1">
    <citation type="journal article" date="2021" name="BMC Genomics">
        <title>Telomere-to-telomere genome assembly of asparaginase-producing Trichoderma simmonsii.</title>
        <authorList>
            <person name="Chung D."/>
            <person name="Kwon Y.M."/>
            <person name="Yang Y."/>
        </authorList>
    </citation>
    <scope>NUCLEOTIDE SEQUENCE [LARGE SCALE GENOMIC DNA]</scope>
    <source>
        <strain evidence="1 2">GH-Sj1</strain>
    </source>
</reference>
<gene>
    <name evidence="1" type="ORF">H0G86_005583</name>
</gene>
<evidence type="ECO:0000313" key="1">
    <source>
        <dbReference type="EMBL" id="QYS98403.1"/>
    </source>
</evidence>
<dbReference type="EMBL" id="CP075866">
    <property type="protein sequence ID" value="QYS98403.1"/>
    <property type="molecule type" value="Genomic_DNA"/>
</dbReference>
<name>A0A8G0PJ28_9HYPO</name>
<dbReference type="Proteomes" id="UP000826661">
    <property type="component" value="Chromosome III"/>
</dbReference>
<accession>A0A8G0PJ28</accession>
<organism evidence="1 2">
    <name type="scientific">Trichoderma simmonsii</name>
    <dbReference type="NCBI Taxonomy" id="1491479"/>
    <lineage>
        <taxon>Eukaryota</taxon>
        <taxon>Fungi</taxon>
        <taxon>Dikarya</taxon>
        <taxon>Ascomycota</taxon>
        <taxon>Pezizomycotina</taxon>
        <taxon>Sordariomycetes</taxon>
        <taxon>Hypocreomycetidae</taxon>
        <taxon>Hypocreales</taxon>
        <taxon>Hypocreaceae</taxon>
        <taxon>Trichoderma</taxon>
    </lineage>
</organism>
<protein>
    <submittedName>
        <fullName evidence="1">Uncharacterized protein</fullName>
    </submittedName>
</protein>
<proteinExistence type="predicted"/>